<protein>
    <recommendedName>
        <fullName evidence="4">Pentatricopeptide repeat protein</fullName>
    </recommendedName>
</protein>
<reference evidence="2 3" key="1">
    <citation type="submission" date="2017-03" db="EMBL/GenBank/DDBJ databases">
        <title>Genomes of endolithic fungi from Antarctica.</title>
        <authorList>
            <person name="Coleine C."/>
            <person name="Masonjones S."/>
            <person name="Stajich J.E."/>
        </authorList>
    </citation>
    <scope>NUCLEOTIDE SEQUENCE [LARGE SCALE GENOMIC DNA]</scope>
    <source>
        <strain evidence="2 3">CCFEE 6314</strain>
    </source>
</reference>
<dbReference type="AlphaFoldDB" id="A0A438N2E5"/>
<dbReference type="VEuPathDB" id="FungiDB:PV10_06151"/>
<proteinExistence type="predicted"/>
<feature type="compositionally biased region" description="Low complexity" evidence="1">
    <location>
        <begin position="117"/>
        <end position="127"/>
    </location>
</feature>
<sequence>MGSLPPFLSKPSPVPSKAALRVLRQIALSPLTLTVGGLCGGYGVTLLDFETRRKIHSAQTALENKRILRSITHGRGEAYVQAMFEAAERGDDLALFKKNYAKTHARPLTSLAHLVQEGPSEDVSVSSSEEHSTQSRPQRQSPVSNRQKLFHNFVPTTSRANPQPQRPIIRQHYSGHGTKRLSNPRDANLPHHIPKGSRGHGYFLPESKRPGLSQPLSFPYRRSHKTYETTSPISTHFSLPPYRPFNELGDHLNPDDQPTPAKEAAPWLSTNPEHLPLVECSDYMREIFDSDRHYLIESFSAERILSSHLQVKQKLLLTSSNAEDIALISTFIFGDKHSTALSAALRWMSVLEHFVNRGTDLDFDLAEGWFFEYRGAFPFAMGCTPPVLQIVERRLSSDDKLLGGAKFLYPRHFADSLWGKSRELHTNALAIAYLDYFAQKTPDFTVQGLELDKVILLADVSHVPVNDELLAPMLNSLIDDQRTEQAHRLVQAVETRYCIETSQKTLEVLAMSYATEEAWPRASEIIHEMHVKGYSRTVPTRFQAFFARILEYRGRHDTAEHCIVYAMDHVRASGLVACSDVSRVIVCIALRDGRHELIAEWERFVEHLFLRVDIGYSQHHIVTDIVRVWEELGISCAEIASACRAMAIGARDDPFGPFMRSSVWKLVRKDLMFRLEPLLKSSTTKFDLNAIPTASLIQLAEKICHHAESGKELAPLREIKVQLEAITDLKQTFKGGNSHDPFDSESFRRKSPDYHEYRRVKPRISSHDDWVPTRSTRVPTTTVSIDKALAEHYAKTGRKSEGAHSLLKSIVRKLTLSCRTTQAIRLLERVYNSKYVQGQYGTPFDEELFSEWLSLAYKYGSEGSGITALWAIIDSHRHLNFSQHLFMLMDQAHRSETRKKLGMGSAHIAGAGGPELRHLRGRLNVLQSAKSADNGPVGFEGWQTWEERLRHQPSKDMEFLTL</sequence>
<dbReference type="EMBL" id="NAJM01000027">
    <property type="protein sequence ID" value="RVX69814.1"/>
    <property type="molecule type" value="Genomic_DNA"/>
</dbReference>
<accession>A0A438N2E5</accession>
<dbReference type="Proteomes" id="UP000288859">
    <property type="component" value="Unassembled WGS sequence"/>
</dbReference>
<comment type="caution">
    <text evidence="2">The sequence shown here is derived from an EMBL/GenBank/DDBJ whole genome shotgun (WGS) entry which is preliminary data.</text>
</comment>
<evidence type="ECO:0000313" key="2">
    <source>
        <dbReference type="EMBL" id="RVX69814.1"/>
    </source>
</evidence>
<dbReference type="OrthoDB" id="3026777at2759"/>
<evidence type="ECO:0008006" key="4">
    <source>
        <dbReference type="Google" id="ProtNLM"/>
    </source>
</evidence>
<evidence type="ECO:0000256" key="1">
    <source>
        <dbReference type="SAM" id="MobiDB-lite"/>
    </source>
</evidence>
<gene>
    <name evidence="2" type="ORF">B0A52_06459</name>
</gene>
<evidence type="ECO:0000313" key="3">
    <source>
        <dbReference type="Proteomes" id="UP000288859"/>
    </source>
</evidence>
<name>A0A438N2E5_EXOME</name>
<organism evidence="2 3">
    <name type="scientific">Exophiala mesophila</name>
    <name type="common">Black yeast-like fungus</name>
    <dbReference type="NCBI Taxonomy" id="212818"/>
    <lineage>
        <taxon>Eukaryota</taxon>
        <taxon>Fungi</taxon>
        <taxon>Dikarya</taxon>
        <taxon>Ascomycota</taxon>
        <taxon>Pezizomycotina</taxon>
        <taxon>Eurotiomycetes</taxon>
        <taxon>Chaetothyriomycetidae</taxon>
        <taxon>Chaetothyriales</taxon>
        <taxon>Herpotrichiellaceae</taxon>
        <taxon>Exophiala</taxon>
    </lineage>
</organism>
<feature type="compositionally biased region" description="Polar residues" evidence="1">
    <location>
        <begin position="136"/>
        <end position="146"/>
    </location>
</feature>
<feature type="region of interest" description="Disordered" evidence="1">
    <location>
        <begin position="111"/>
        <end position="146"/>
    </location>
</feature>